<dbReference type="Gene3D" id="2.40.170.20">
    <property type="entry name" value="TonB-dependent receptor, beta-barrel domain"/>
    <property type="match status" value="1"/>
</dbReference>
<evidence type="ECO:0000256" key="3">
    <source>
        <dbReference type="ARBA" id="ARBA00022448"/>
    </source>
</evidence>
<dbReference type="NCBIfam" id="TIGR01783">
    <property type="entry name" value="TonB-siderophor"/>
    <property type="match status" value="1"/>
</dbReference>
<dbReference type="InterPro" id="IPR000531">
    <property type="entry name" value="Beta-barrel_TonB"/>
</dbReference>
<evidence type="ECO:0000256" key="9">
    <source>
        <dbReference type="ARBA" id="ARBA00023136"/>
    </source>
</evidence>
<keyword evidence="5 12" id="KW-0812">Transmembrane</keyword>
<dbReference type="GO" id="GO:0015891">
    <property type="term" value="P:siderophore transport"/>
    <property type="evidence" value="ECO:0007669"/>
    <property type="project" value="InterPro"/>
</dbReference>
<evidence type="ECO:0000256" key="13">
    <source>
        <dbReference type="RuleBase" id="RU003357"/>
    </source>
</evidence>
<dbReference type="PANTHER" id="PTHR32552">
    <property type="entry name" value="FERRICHROME IRON RECEPTOR-RELATED"/>
    <property type="match status" value="1"/>
</dbReference>
<feature type="region of interest" description="Disordered" evidence="14">
    <location>
        <begin position="498"/>
        <end position="518"/>
    </location>
</feature>
<dbReference type="CDD" id="cd01347">
    <property type="entry name" value="ligand_gated_channel"/>
    <property type="match status" value="1"/>
</dbReference>
<keyword evidence="6 15" id="KW-0732">Signal</keyword>
<keyword evidence="11 12" id="KW-0998">Cell outer membrane</keyword>
<evidence type="ECO:0000256" key="4">
    <source>
        <dbReference type="ARBA" id="ARBA00022452"/>
    </source>
</evidence>
<gene>
    <name evidence="18" type="ORF">A8V01_10045</name>
</gene>
<evidence type="ECO:0008006" key="20">
    <source>
        <dbReference type="Google" id="ProtNLM"/>
    </source>
</evidence>
<evidence type="ECO:0000256" key="2">
    <source>
        <dbReference type="ARBA" id="ARBA00009810"/>
    </source>
</evidence>
<dbReference type="InterPro" id="IPR010105">
    <property type="entry name" value="TonB_sidphr_rcpt"/>
</dbReference>
<dbReference type="PANTHER" id="PTHR32552:SF85">
    <property type="entry name" value="BLL7968 PROTEIN"/>
    <property type="match status" value="1"/>
</dbReference>
<keyword evidence="4 12" id="KW-1134">Transmembrane beta strand</keyword>
<protein>
    <recommendedName>
        <fullName evidence="20">TonB-dependent receptor</fullName>
    </recommendedName>
</protein>
<evidence type="ECO:0000256" key="5">
    <source>
        <dbReference type="ARBA" id="ARBA00022692"/>
    </source>
</evidence>
<name>A0A2K2FTU4_9SPHN</name>
<comment type="subcellular location">
    <subcellularLocation>
        <location evidence="1 12">Cell outer membrane</location>
        <topology evidence="1 12">Multi-pass membrane protein</topology>
    </subcellularLocation>
</comment>
<evidence type="ECO:0000256" key="7">
    <source>
        <dbReference type="ARBA" id="ARBA00023065"/>
    </source>
</evidence>
<dbReference type="GO" id="GO:0009279">
    <property type="term" value="C:cell outer membrane"/>
    <property type="evidence" value="ECO:0007669"/>
    <property type="project" value="UniProtKB-SubCell"/>
</dbReference>
<comment type="caution">
    <text evidence="18">The sequence shown here is derived from an EMBL/GenBank/DDBJ whole genome shotgun (WGS) entry which is preliminary data.</text>
</comment>
<keyword evidence="7" id="KW-0406">Ion transport</keyword>
<evidence type="ECO:0000313" key="19">
    <source>
        <dbReference type="Proteomes" id="UP000236327"/>
    </source>
</evidence>
<dbReference type="InterPro" id="IPR036942">
    <property type="entry name" value="Beta-barrel_TonB_sf"/>
</dbReference>
<dbReference type="Pfam" id="PF07715">
    <property type="entry name" value="Plug"/>
    <property type="match status" value="1"/>
</dbReference>
<dbReference type="PROSITE" id="PS52016">
    <property type="entry name" value="TONB_DEPENDENT_REC_3"/>
    <property type="match status" value="1"/>
</dbReference>
<organism evidence="18 19">
    <name type="scientific">Novosphingobium guangzhouense</name>
    <dbReference type="NCBI Taxonomy" id="1850347"/>
    <lineage>
        <taxon>Bacteria</taxon>
        <taxon>Pseudomonadati</taxon>
        <taxon>Pseudomonadota</taxon>
        <taxon>Alphaproteobacteria</taxon>
        <taxon>Sphingomonadales</taxon>
        <taxon>Sphingomonadaceae</taxon>
        <taxon>Novosphingobium</taxon>
    </lineage>
</organism>
<keyword evidence="19" id="KW-1185">Reference proteome</keyword>
<feature type="domain" description="TonB-dependent receptor-like beta-barrel" evidence="16">
    <location>
        <begin position="241"/>
        <end position="688"/>
    </location>
</feature>
<sequence>MQHFARGRVIRKFVVLKSLVLAAPILSTPAWAEGEENDAIVVNGRSESLYGITNASTGMKIDVPVLKTPQSVTAISNQVILEQSAETLTDVLRNVSGITEANSFGNTGDNFIIRGFESGQGSVLRDGYLSVQVRALNASTERVEVLKGPASLLYGRFEPGGLVNVVTKKPLDTFHYTVSGNFSTRGQNRQMADVTGPLGGGFAFRLIGEREDSDYWRKHGHDIERTFIAPSLSWSGGALSMLATYEYTDSTQPFDRGRVYYNGKRLDTPATRYFGEAFTTLKQKLHSGNVLLAYGVAPGWRVEAKYAIQRTSGSDLQVRPRSLVVGPDGQATGELIRSLDGNRDLHDNRDYFSLNLHGDARLLGVRHKLLFGADYETFESLRGFQVDSPRRGGFNVFDPVYGLLDQNYANLTVTPNSSTVDRYKTIGLYVQDLVMLDDAWTLVFGGRYETFKDFTRSGSNISDRSETDTFLPRLGIVYQPQPNVSVYASYSRAFAPNPSVPAEGSQPASGPFPPERSRSYEAGVKAQVFAGVTTTLAVYDIRKNNVLETVDIGDGNTITEARDKVTSRGVEFDLVGEITRRLSAIVSYAYTDARDPQSTFSDSVINVAKHTGSIALSYRPGGVLEGLSLGGGAYHVGRRYGGLSQAADGSTTVPFHLDSYTTFDLNAGYTLQVAGGHSAYARLTVRNLTNRNYDQSAGNALRVVPGQARTLFATIGMRM</sequence>
<dbReference type="Proteomes" id="UP000236327">
    <property type="component" value="Unassembled WGS sequence"/>
</dbReference>
<evidence type="ECO:0000256" key="12">
    <source>
        <dbReference type="PROSITE-ProRule" id="PRU01360"/>
    </source>
</evidence>
<feature type="signal peptide" evidence="15">
    <location>
        <begin position="1"/>
        <end position="32"/>
    </location>
</feature>
<keyword evidence="3 12" id="KW-0813">Transport</keyword>
<dbReference type="SUPFAM" id="SSF56935">
    <property type="entry name" value="Porins"/>
    <property type="match status" value="1"/>
</dbReference>
<evidence type="ECO:0000259" key="16">
    <source>
        <dbReference type="Pfam" id="PF00593"/>
    </source>
</evidence>
<dbReference type="AlphaFoldDB" id="A0A2K2FTU4"/>
<evidence type="ECO:0000256" key="10">
    <source>
        <dbReference type="ARBA" id="ARBA00023170"/>
    </source>
</evidence>
<keyword evidence="8 13" id="KW-0798">TonB box</keyword>
<dbReference type="FunFam" id="2.170.130.10:FF:000001">
    <property type="entry name" value="Catecholate siderophore TonB-dependent receptor"/>
    <property type="match status" value="1"/>
</dbReference>
<reference evidence="18 19" key="1">
    <citation type="submission" date="2016-05" db="EMBL/GenBank/DDBJ databases">
        <title>Complete genome sequence of Novosphingobium guangzhouense SA925(T).</title>
        <authorList>
            <person name="Sha S."/>
        </authorList>
    </citation>
    <scope>NUCLEOTIDE SEQUENCE [LARGE SCALE GENOMIC DNA]</scope>
    <source>
        <strain evidence="18 19">SA925</strain>
    </source>
</reference>
<dbReference type="Gene3D" id="2.170.130.10">
    <property type="entry name" value="TonB-dependent receptor, plug domain"/>
    <property type="match status" value="1"/>
</dbReference>
<evidence type="ECO:0000256" key="14">
    <source>
        <dbReference type="SAM" id="MobiDB-lite"/>
    </source>
</evidence>
<keyword evidence="10" id="KW-0675">Receptor</keyword>
<evidence type="ECO:0000256" key="11">
    <source>
        <dbReference type="ARBA" id="ARBA00023237"/>
    </source>
</evidence>
<comment type="similarity">
    <text evidence="2 12 13">Belongs to the TonB-dependent receptor family.</text>
</comment>
<dbReference type="InterPro" id="IPR039426">
    <property type="entry name" value="TonB-dep_rcpt-like"/>
</dbReference>
<dbReference type="InterPro" id="IPR037066">
    <property type="entry name" value="Plug_dom_sf"/>
</dbReference>
<evidence type="ECO:0000256" key="8">
    <source>
        <dbReference type="ARBA" id="ARBA00023077"/>
    </source>
</evidence>
<proteinExistence type="inferred from homology"/>
<evidence type="ECO:0000259" key="17">
    <source>
        <dbReference type="Pfam" id="PF07715"/>
    </source>
</evidence>
<keyword evidence="9 12" id="KW-0472">Membrane</keyword>
<dbReference type="GO" id="GO:0015344">
    <property type="term" value="F:siderophore uptake transmembrane transporter activity"/>
    <property type="evidence" value="ECO:0007669"/>
    <property type="project" value="TreeGrafter"/>
</dbReference>
<feature type="chain" id="PRO_5014433904" description="TonB-dependent receptor" evidence="15">
    <location>
        <begin position="33"/>
        <end position="719"/>
    </location>
</feature>
<accession>A0A2K2FTU4</accession>
<dbReference type="GO" id="GO:0038023">
    <property type="term" value="F:signaling receptor activity"/>
    <property type="evidence" value="ECO:0007669"/>
    <property type="project" value="InterPro"/>
</dbReference>
<dbReference type="InterPro" id="IPR012910">
    <property type="entry name" value="Plug_dom"/>
</dbReference>
<evidence type="ECO:0000256" key="1">
    <source>
        <dbReference type="ARBA" id="ARBA00004571"/>
    </source>
</evidence>
<dbReference type="Pfam" id="PF00593">
    <property type="entry name" value="TonB_dep_Rec_b-barrel"/>
    <property type="match status" value="1"/>
</dbReference>
<evidence type="ECO:0000256" key="6">
    <source>
        <dbReference type="ARBA" id="ARBA00022729"/>
    </source>
</evidence>
<feature type="domain" description="TonB-dependent receptor plug" evidence="17">
    <location>
        <begin position="65"/>
        <end position="161"/>
    </location>
</feature>
<evidence type="ECO:0000313" key="18">
    <source>
        <dbReference type="EMBL" id="PNU02203.1"/>
    </source>
</evidence>
<dbReference type="EMBL" id="LYMM01000084">
    <property type="protein sequence ID" value="PNU02203.1"/>
    <property type="molecule type" value="Genomic_DNA"/>
</dbReference>
<evidence type="ECO:0000256" key="15">
    <source>
        <dbReference type="SAM" id="SignalP"/>
    </source>
</evidence>